<evidence type="ECO:0000256" key="1">
    <source>
        <dbReference type="SAM" id="SignalP"/>
    </source>
</evidence>
<dbReference type="GO" id="GO:0042597">
    <property type="term" value="C:periplasmic space"/>
    <property type="evidence" value="ECO:0007669"/>
    <property type="project" value="InterPro"/>
</dbReference>
<dbReference type="Proteomes" id="UP000570514">
    <property type="component" value="Unassembled WGS sequence"/>
</dbReference>
<sequence length="191" mass="20917">MKFTIPALAATLLLSSAAFAQDAAPPKGPDFAARHTEMCQGHYAHAVGKLAELEVRLKLTSMQKPLFERWKNVKLANAKANSAKCADMKMPVPGERPSLLEMRQRHIAMLESRLADMKAETPSLEAFVKSLDEAQVKILTREAHEARGRFFEHRGPMGHGPMGQGPMGMMNGPHHPQHAMLDGGMPMGADD</sequence>
<protein>
    <recommendedName>
        <fullName evidence="4">LTXXQ motif family protein</fullName>
    </recommendedName>
</protein>
<keyword evidence="1" id="KW-0732">Signal</keyword>
<dbReference type="EMBL" id="JAASRM010000001">
    <property type="protein sequence ID" value="NIK87664.1"/>
    <property type="molecule type" value="Genomic_DNA"/>
</dbReference>
<dbReference type="InterPro" id="IPR012899">
    <property type="entry name" value="LTXXQ"/>
</dbReference>
<dbReference type="AlphaFoldDB" id="A0A846MVY4"/>
<accession>A0A846MVY4</accession>
<feature type="chain" id="PRO_5032911674" description="LTXXQ motif family protein" evidence="1">
    <location>
        <begin position="21"/>
        <end position="191"/>
    </location>
</feature>
<keyword evidence="3" id="KW-1185">Reference proteome</keyword>
<evidence type="ECO:0008006" key="4">
    <source>
        <dbReference type="Google" id="ProtNLM"/>
    </source>
</evidence>
<proteinExistence type="predicted"/>
<dbReference type="Pfam" id="PF07813">
    <property type="entry name" value="LTXXQ"/>
    <property type="match status" value="1"/>
</dbReference>
<gene>
    <name evidence="2" type="ORF">FHS83_000982</name>
</gene>
<dbReference type="RefSeq" id="WP_167081480.1">
    <property type="nucleotide sequence ID" value="NZ_BAAADC010000001.1"/>
</dbReference>
<evidence type="ECO:0000313" key="3">
    <source>
        <dbReference type="Proteomes" id="UP000570514"/>
    </source>
</evidence>
<name>A0A846MVY4_9PROT</name>
<feature type="signal peptide" evidence="1">
    <location>
        <begin position="1"/>
        <end position="20"/>
    </location>
</feature>
<organism evidence="2 3">
    <name type="scientific">Rhizomicrobium palustre</name>
    <dbReference type="NCBI Taxonomy" id="189966"/>
    <lineage>
        <taxon>Bacteria</taxon>
        <taxon>Pseudomonadati</taxon>
        <taxon>Pseudomonadota</taxon>
        <taxon>Alphaproteobacteria</taxon>
        <taxon>Micropepsales</taxon>
        <taxon>Micropepsaceae</taxon>
        <taxon>Rhizomicrobium</taxon>
    </lineage>
</organism>
<evidence type="ECO:0000313" key="2">
    <source>
        <dbReference type="EMBL" id="NIK87664.1"/>
    </source>
</evidence>
<reference evidence="2 3" key="1">
    <citation type="submission" date="2020-03" db="EMBL/GenBank/DDBJ databases">
        <title>Genomic Encyclopedia of Type Strains, Phase IV (KMG-IV): sequencing the most valuable type-strain genomes for metagenomic binning, comparative biology and taxonomic classification.</title>
        <authorList>
            <person name="Goeker M."/>
        </authorList>
    </citation>
    <scope>NUCLEOTIDE SEQUENCE [LARGE SCALE GENOMIC DNA]</scope>
    <source>
        <strain evidence="2 3">DSM 19867</strain>
    </source>
</reference>
<comment type="caution">
    <text evidence="2">The sequence shown here is derived from an EMBL/GenBank/DDBJ whole genome shotgun (WGS) entry which is preliminary data.</text>
</comment>